<dbReference type="OrthoDB" id="5800376at2"/>
<dbReference type="InterPro" id="IPR050180">
    <property type="entry name" value="RNR_Ribonuclease"/>
</dbReference>
<reference evidence="2 3" key="1">
    <citation type="submission" date="2016-10" db="EMBL/GenBank/DDBJ databases">
        <authorList>
            <person name="de Groot N.N."/>
        </authorList>
    </citation>
    <scope>NUCLEOTIDE SEQUENCE [LARGE SCALE GENOMIC DNA]</scope>
    <source>
        <strain evidence="2 3">DSM 21800</strain>
    </source>
</reference>
<dbReference type="PANTHER" id="PTHR23355">
    <property type="entry name" value="RIBONUCLEASE"/>
    <property type="match status" value="1"/>
</dbReference>
<dbReference type="STRING" id="630515.SAMN04489812_5595"/>
<evidence type="ECO:0000259" key="1">
    <source>
        <dbReference type="SMART" id="SM00955"/>
    </source>
</evidence>
<proteinExistence type="predicted"/>
<evidence type="ECO:0000313" key="2">
    <source>
        <dbReference type="EMBL" id="SDT39735.1"/>
    </source>
</evidence>
<gene>
    <name evidence="2" type="ORF">SAMN04489812_5595</name>
</gene>
<dbReference type="SMART" id="SM00955">
    <property type="entry name" value="RNB"/>
    <property type="match status" value="1"/>
</dbReference>
<accession>A0A1H2A142</accession>
<name>A0A1H2A142_9ACTN</name>
<dbReference type="InterPro" id="IPR040596">
    <property type="entry name" value="RNase_II_C_S1"/>
</dbReference>
<dbReference type="GO" id="GO:0000175">
    <property type="term" value="F:3'-5'-RNA exonuclease activity"/>
    <property type="evidence" value="ECO:0007669"/>
    <property type="project" value="TreeGrafter"/>
</dbReference>
<dbReference type="SUPFAM" id="SSF50249">
    <property type="entry name" value="Nucleic acid-binding proteins"/>
    <property type="match status" value="1"/>
</dbReference>
<dbReference type="Pfam" id="PF00773">
    <property type="entry name" value="RNB"/>
    <property type="match status" value="1"/>
</dbReference>
<evidence type="ECO:0000313" key="3">
    <source>
        <dbReference type="Proteomes" id="UP000199103"/>
    </source>
</evidence>
<dbReference type="Proteomes" id="UP000199103">
    <property type="component" value="Chromosome I"/>
</dbReference>
<dbReference type="Pfam" id="PF18614">
    <property type="entry name" value="RNase_II_C_S1"/>
    <property type="match status" value="1"/>
</dbReference>
<dbReference type="GO" id="GO:0003723">
    <property type="term" value="F:RNA binding"/>
    <property type="evidence" value="ECO:0007669"/>
    <property type="project" value="InterPro"/>
</dbReference>
<dbReference type="InterPro" id="IPR001900">
    <property type="entry name" value="RNase_II/R"/>
</dbReference>
<dbReference type="EMBL" id="LT629772">
    <property type="protein sequence ID" value="SDT39735.1"/>
    <property type="molecule type" value="Genomic_DNA"/>
</dbReference>
<dbReference type="InterPro" id="IPR012340">
    <property type="entry name" value="NA-bd_OB-fold"/>
</dbReference>
<feature type="domain" description="RNB" evidence="1">
    <location>
        <begin position="53"/>
        <end position="370"/>
    </location>
</feature>
<dbReference type="AlphaFoldDB" id="A0A1H2A142"/>
<dbReference type="RefSeq" id="WP_091529989.1">
    <property type="nucleotide sequence ID" value="NZ_LT629772.1"/>
</dbReference>
<dbReference type="GO" id="GO:0006402">
    <property type="term" value="P:mRNA catabolic process"/>
    <property type="evidence" value="ECO:0007669"/>
    <property type="project" value="TreeGrafter"/>
</dbReference>
<dbReference type="PANTHER" id="PTHR23355:SF9">
    <property type="entry name" value="DIS3-LIKE EXONUCLEASE 2"/>
    <property type="match status" value="1"/>
</dbReference>
<protein>
    <submittedName>
        <fullName evidence="2">RNB domain-containing protein</fullName>
    </submittedName>
</protein>
<organism evidence="2 3">
    <name type="scientific">Microlunatus soli</name>
    <dbReference type="NCBI Taxonomy" id="630515"/>
    <lineage>
        <taxon>Bacteria</taxon>
        <taxon>Bacillati</taxon>
        <taxon>Actinomycetota</taxon>
        <taxon>Actinomycetes</taxon>
        <taxon>Propionibacteriales</taxon>
        <taxon>Propionibacteriaceae</taxon>
        <taxon>Microlunatus</taxon>
    </lineage>
</organism>
<sequence length="473" mass="51138">MKRSPRLTRSVAQSELAAALATLRHDLEVPAEFPAAVQQEAAAAAEKQLDDAVQDFREIDFCTIDPAGSTDLDQALHLTRDKDGLVVRYAIADVPWFVRPEGAIDTEARRRGQTLYAPDERSPLHPTVLSEGAASLLPDRDRLAFVWELRLDSSTELKQTRLSRAVIRSRRQWSYPDAQRAIDSGSAPESLQLLPEFGAGRQALESARGGASLNLPDGEVVLTERGYAIERRLPLPIEDAGAQLSLLTGMAAAELMLAGNVGILRTMPAAETSAVEQFRRQTEALGLPWSAEVSYGDYLRDLDRSRPAALAVLHAATALFRGAGYEAFDGSAPRQPLQAAIAAPYAHVTAPLRRLVDRFGLVVCAAVQSDTPVPGWVREAIPQLPKIMATSDDLASRLDSGALNRVEAALLKDRADETFDAVVLSRKDEHRRIQLVDPVVVASLNGSGEPGDQLRVRLVSADVATGEVAFAVA</sequence>
<keyword evidence="3" id="KW-1185">Reference proteome</keyword>